<keyword evidence="1" id="KW-0472">Membrane</keyword>
<feature type="transmembrane region" description="Helical" evidence="1">
    <location>
        <begin position="16"/>
        <end position="34"/>
    </location>
</feature>
<accession>A0A948RZJ0</accession>
<comment type="caution">
    <text evidence="2">The sequence shown here is derived from an EMBL/GenBank/DDBJ whole genome shotgun (WGS) entry which is preliminary data.</text>
</comment>
<keyword evidence="1" id="KW-0812">Transmembrane</keyword>
<evidence type="ECO:0000313" key="2">
    <source>
        <dbReference type="EMBL" id="MBU2692507.1"/>
    </source>
</evidence>
<evidence type="ECO:0000256" key="1">
    <source>
        <dbReference type="SAM" id="Phobius"/>
    </source>
</evidence>
<gene>
    <name evidence="2" type="ORF">KJ970_16425</name>
</gene>
<evidence type="ECO:0000313" key="3">
    <source>
        <dbReference type="Proteomes" id="UP000777784"/>
    </source>
</evidence>
<dbReference type="AlphaFoldDB" id="A0A948RZJ0"/>
<protein>
    <submittedName>
        <fullName evidence="2">Uncharacterized protein</fullName>
    </submittedName>
</protein>
<name>A0A948RZJ0_UNCEI</name>
<dbReference type="EMBL" id="JAHJDP010000093">
    <property type="protein sequence ID" value="MBU2692507.1"/>
    <property type="molecule type" value="Genomic_DNA"/>
</dbReference>
<dbReference type="Proteomes" id="UP000777784">
    <property type="component" value="Unassembled WGS sequence"/>
</dbReference>
<organism evidence="2 3">
    <name type="scientific">Eiseniibacteriota bacterium</name>
    <dbReference type="NCBI Taxonomy" id="2212470"/>
    <lineage>
        <taxon>Bacteria</taxon>
        <taxon>Candidatus Eiseniibacteriota</taxon>
    </lineage>
</organism>
<reference evidence="2" key="1">
    <citation type="submission" date="2021-05" db="EMBL/GenBank/DDBJ databases">
        <title>Energy efficiency and biological interactions define the core microbiome of deep oligotrophic groundwater.</title>
        <authorList>
            <person name="Mehrshad M."/>
            <person name="Lopez-Fernandez M."/>
            <person name="Bell E."/>
            <person name="Bernier-Latmani R."/>
            <person name="Bertilsson S."/>
            <person name="Dopson M."/>
        </authorList>
    </citation>
    <scope>NUCLEOTIDE SEQUENCE</scope>
    <source>
        <strain evidence="2">Modern_marine.mb.64</strain>
    </source>
</reference>
<proteinExistence type="predicted"/>
<keyword evidence="1" id="KW-1133">Transmembrane helix</keyword>
<sequence length="305" mass="35801">MYNVSDIKQPLSRKRLPIVSMIAVMSFMALMSWSSPGLASPDRLKGQTILVFGRDSVDTRVNALRDKLWSREELSRGLAELFFWEIDYQDGPILEWAEKNKNTADWIVMTDDLSDTISTQLYPLLKSYTEIHPDELLTEGRQQFELANITLNPPPTRMLGFHVTRLGRFLYAKSDSLIMKAGVQDREGVYDGYIRFIWDWVQQFHQCHEGIIQKHTSRITQEDWIVARLKPNCPEGKRFRVIGQYMALDPDIFLYKHRFVIMSEECGEQRTIEIPLPHFKLFMEEVQRLSEEEKGKLLEDRIKRR</sequence>